<dbReference type="EMBL" id="CAJVQB010092494">
    <property type="protein sequence ID" value="CAG8848539.1"/>
    <property type="molecule type" value="Genomic_DNA"/>
</dbReference>
<feature type="non-terminal residue" evidence="2">
    <location>
        <position position="1"/>
    </location>
</feature>
<evidence type="ECO:0000313" key="3">
    <source>
        <dbReference type="Proteomes" id="UP000789901"/>
    </source>
</evidence>
<accession>A0ABN7X633</accession>
<sequence length="52" mass="5742">NTACSARQNLIDLSSSEGYKSINSDNSDNSNDDFMEDNNKLDNNEEANSIIN</sequence>
<comment type="caution">
    <text evidence="2">The sequence shown here is derived from an EMBL/GenBank/DDBJ whole genome shotgun (WGS) entry which is preliminary data.</text>
</comment>
<reference evidence="2 3" key="1">
    <citation type="submission" date="2021-06" db="EMBL/GenBank/DDBJ databases">
        <authorList>
            <person name="Kallberg Y."/>
            <person name="Tangrot J."/>
            <person name="Rosling A."/>
        </authorList>
    </citation>
    <scope>NUCLEOTIDE SEQUENCE [LARGE SCALE GENOMIC DNA]</scope>
    <source>
        <strain evidence="2 3">120-4 pot B 10/14</strain>
    </source>
</reference>
<dbReference type="Proteomes" id="UP000789901">
    <property type="component" value="Unassembled WGS sequence"/>
</dbReference>
<protein>
    <submittedName>
        <fullName evidence="2">13311_t:CDS:1</fullName>
    </submittedName>
</protein>
<evidence type="ECO:0000256" key="1">
    <source>
        <dbReference type="SAM" id="MobiDB-lite"/>
    </source>
</evidence>
<evidence type="ECO:0000313" key="2">
    <source>
        <dbReference type="EMBL" id="CAG8848539.1"/>
    </source>
</evidence>
<gene>
    <name evidence="2" type="ORF">GMARGA_LOCUS39228</name>
</gene>
<organism evidence="2 3">
    <name type="scientific">Gigaspora margarita</name>
    <dbReference type="NCBI Taxonomy" id="4874"/>
    <lineage>
        <taxon>Eukaryota</taxon>
        <taxon>Fungi</taxon>
        <taxon>Fungi incertae sedis</taxon>
        <taxon>Mucoromycota</taxon>
        <taxon>Glomeromycotina</taxon>
        <taxon>Glomeromycetes</taxon>
        <taxon>Diversisporales</taxon>
        <taxon>Gigasporaceae</taxon>
        <taxon>Gigaspora</taxon>
    </lineage>
</organism>
<proteinExistence type="predicted"/>
<name>A0ABN7X633_GIGMA</name>
<feature type="region of interest" description="Disordered" evidence="1">
    <location>
        <begin position="14"/>
        <end position="52"/>
    </location>
</feature>
<keyword evidence="3" id="KW-1185">Reference proteome</keyword>